<organism evidence="6 7">
    <name type="scientific">Bythopirellula goksoeyrii</name>
    <dbReference type="NCBI Taxonomy" id="1400387"/>
    <lineage>
        <taxon>Bacteria</taxon>
        <taxon>Pseudomonadati</taxon>
        <taxon>Planctomycetota</taxon>
        <taxon>Planctomycetia</taxon>
        <taxon>Pirellulales</taxon>
        <taxon>Lacipirellulaceae</taxon>
        <taxon>Bythopirellula</taxon>
    </lineage>
</organism>
<evidence type="ECO:0000313" key="7">
    <source>
        <dbReference type="Proteomes" id="UP000323917"/>
    </source>
</evidence>
<gene>
    <name evidence="6" type="primary">pgl_1</name>
    <name evidence="6" type="ORF">Pr1d_30770</name>
</gene>
<keyword evidence="2 4" id="KW-0378">Hydrolase</keyword>
<dbReference type="InterPro" id="IPR012334">
    <property type="entry name" value="Pectin_lyas_fold"/>
</dbReference>
<accession>A0A5B9QNS9</accession>
<dbReference type="Proteomes" id="UP000323917">
    <property type="component" value="Chromosome"/>
</dbReference>
<dbReference type="Gene3D" id="2.160.20.10">
    <property type="entry name" value="Single-stranded right-handed beta-helix, Pectin lyase-like"/>
    <property type="match status" value="1"/>
</dbReference>
<proteinExistence type="inferred from homology"/>
<dbReference type="EC" id="3.2.1.15" evidence="6"/>
<dbReference type="InterPro" id="IPR006626">
    <property type="entry name" value="PbH1"/>
</dbReference>
<evidence type="ECO:0000256" key="4">
    <source>
        <dbReference type="RuleBase" id="RU361169"/>
    </source>
</evidence>
<evidence type="ECO:0000256" key="1">
    <source>
        <dbReference type="ARBA" id="ARBA00008834"/>
    </source>
</evidence>
<dbReference type="OrthoDB" id="9795222at2"/>
<keyword evidence="7" id="KW-1185">Reference proteome</keyword>
<dbReference type="SMART" id="SM00710">
    <property type="entry name" value="PbH1"/>
    <property type="match status" value="5"/>
</dbReference>
<dbReference type="InterPro" id="IPR051801">
    <property type="entry name" value="GH28_Enzymes"/>
</dbReference>
<comment type="similarity">
    <text evidence="1 4">Belongs to the glycosyl hydrolase 28 family.</text>
</comment>
<dbReference type="Pfam" id="PF00295">
    <property type="entry name" value="Glyco_hydro_28"/>
    <property type="match status" value="1"/>
</dbReference>
<dbReference type="GO" id="GO:0004650">
    <property type="term" value="F:polygalacturonase activity"/>
    <property type="evidence" value="ECO:0007669"/>
    <property type="project" value="UniProtKB-EC"/>
</dbReference>
<dbReference type="GO" id="GO:0005975">
    <property type="term" value="P:carbohydrate metabolic process"/>
    <property type="evidence" value="ECO:0007669"/>
    <property type="project" value="InterPro"/>
</dbReference>
<dbReference type="SUPFAM" id="SSF51126">
    <property type="entry name" value="Pectin lyase-like"/>
    <property type="match status" value="1"/>
</dbReference>
<evidence type="ECO:0000313" key="6">
    <source>
        <dbReference type="EMBL" id="QEG35771.1"/>
    </source>
</evidence>
<evidence type="ECO:0000256" key="2">
    <source>
        <dbReference type="ARBA" id="ARBA00022801"/>
    </source>
</evidence>
<feature type="compositionally biased region" description="Acidic residues" evidence="5">
    <location>
        <begin position="510"/>
        <end position="519"/>
    </location>
</feature>
<protein>
    <submittedName>
        <fullName evidence="6">Polygalacturonase</fullName>
        <ecNumber evidence="6">3.2.1.15</ecNumber>
    </submittedName>
</protein>
<dbReference type="AlphaFoldDB" id="A0A5B9QNS9"/>
<evidence type="ECO:0000256" key="3">
    <source>
        <dbReference type="ARBA" id="ARBA00023295"/>
    </source>
</evidence>
<feature type="region of interest" description="Disordered" evidence="5">
    <location>
        <begin position="500"/>
        <end position="519"/>
    </location>
</feature>
<dbReference type="PANTHER" id="PTHR31339">
    <property type="entry name" value="PECTIN LYASE-RELATED"/>
    <property type="match status" value="1"/>
</dbReference>
<dbReference type="PANTHER" id="PTHR31339:SF9">
    <property type="entry name" value="PLASMIN AND FIBRONECTIN-BINDING PROTEIN A"/>
    <property type="match status" value="1"/>
</dbReference>
<sequence>MSQAYAAEFPMPTLDTVGPQAMLAEVATLDPPFEMTQPARPSFPNHSVDIRHEGAHPGLNEPVTKIIQKCIDQVSQAGGGTVVVPTGRWLTGRIQLKSGVELHLAEGAELHFSGRIEDYLPVVFSRYEGVEIMGLGGLIYAHQEKNIAVTGIGILVGPKTGPVREARPGLSDKVVDPHLRVAERILDGREGRHYFRPYFINLIECQDVLIEGVTLRNGPMWNIVPIYCERVIVRGVTIDSRSVVNGDGVNIESSRDVLVEYCRVTTGDDCFALKSGRNLDGLRTGRAVENVVFRHNHALGGFGGITCGSETAGGIRNIHVHDCLFENVRHAVYFKTRRPRGGGGENFLAERIAFSAYNHAIFFDMLGATMYVGELANRLPIRPITDLTPYYRNITLRRFQGECKGDALKVKGIPESPASDITLDQCDIRSNGLIHLADVEDVEIQDSQFHAAEPEILLLDANGVHFKRVNFETARSRLVVTASGNKTKSVTFEQCDPQLDRMEIQTSDGTEGDDLQELR</sequence>
<evidence type="ECO:0000256" key="5">
    <source>
        <dbReference type="SAM" id="MobiDB-lite"/>
    </source>
</evidence>
<dbReference type="InterPro" id="IPR011050">
    <property type="entry name" value="Pectin_lyase_fold/virulence"/>
</dbReference>
<keyword evidence="3 4" id="KW-0326">Glycosidase</keyword>
<reference evidence="6 7" key="1">
    <citation type="submission" date="2019-08" db="EMBL/GenBank/DDBJ databases">
        <title>Deep-cultivation of Planctomycetes and their phenomic and genomic characterization uncovers novel biology.</title>
        <authorList>
            <person name="Wiegand S."/>
            <person name="Jogler M."/>
            <person name="Boedeker C."/>
            <person name="Pinto D."/>
            <person name="Vollmers J."/>
            <person name="Rivas-Marin E."/>
            <person name="Kohn T."/>
            <person name="Peeters S.H."/>
            <person name="Heuer A."/>
            <person name="Rast P."/>
            <person name="Oberbeckmann S."/>
            <person name="Bunk B."/>
            <person name="Jeske O."/>
            <person name="Meyerdierks A."/>
            <person name="Storesund J.E."/>
            <person name="Kallscheuer N."/>
            <person name="Luecker S."/>
            <person name="Lage O.M."/>
            <person name="Pohl T."/>
            <person name="Merkel B.J."/>
            <person name="Hornburger P."/>
            <person name="Mueller R.-W."/>
            <person name="Bruemmer F."/>
            <person name="Labrenz M."/>
            <person name="Spormann A.M."/>
            <person name="Op den Camp H."/>
            <person name="Overmann J."/>
            <person name="Amann R."/>
            <person name="Jetten M.S.M."/>
            <person name="Mascher T."/>
            <person name="Medema M.H."/>
            <person name="Devos D.P."/>
            <person name="Kaster A.-K."/>
            <person name="Ovreas L."/>
            <person name="Rohde M."/>
            <person name="Galperin M.Y."/>
            <person name="Jogler C."/>
        </authorList>
    </citation>
    <scope>NUCLEOTIDE SEQUENCE [LARGE SCALE GENOMIC DNA]</scope>
    <source>
        <strain evidence="6 7">Pr1d</strain>
    </source>
</reference>
<dbReference type="InterPro" id="IPR000743">
    <property type="entry name" value="Glyco_hydro_28"/>
</dbReference>
<name>A0A5B9QNS9_9BACT</name>
<dbReference type="EMBL" id="CP042913">
    <property type="protein sequence ID" value="QEG35771.1"/>
    <property type="molecule type" value="Genomic_DNA"/>
</dbReference>
<dbReference type="KEGG" id="bgok:Pr1d_30770"/>